<keyword evidence="6" id="KW-0472">Membrane</keyword>
<dbReference type="Gene3D" id="1.10.287.130">
    <property type="match status" value="1"/>
</dbReference>
<dbReference type="Gene3D" id="3.40.50.2300">
    <property type="match status" value="1"/>
</dbReference>
<dbReference type="SUPFAM" id="SSF55874">
    <property type="entry name" value="ATPase domain of HSP90 chaperone/DNA topoisomerase II/histidine kinase"/>
    <property type="match status" value="1"/>
</dbReference>
<dbReference type="PANTHER" id="PTHR43719:SF75">
    <property type="entry name" value="HISTIDINE KINASE CKI1"/>
    <property type="match status" value="1"/>
</dbReference>
<evidence type="ECO:0000313" key="10">
    <source>
        <dbReference type="Proteomes" id="UP001153076"/>
    </source>
</evidence>
<keyword evidence="6" id="KW-0812">Transmembrane</keyword>
<name>A0A9Q1K7D8_9CARY</name>
<dbReference type="Proteomes" id="UP001153076">
    <property type="component" value="Unassembled WGS sequence"/>
</dbReference>
<evidence type="ECO:0000259" key="8">
    <source>
        <dbReference type="PROSITE" id="PS50110"/>
    </source>
</evidence>
<dbReference type="CDD" id="cd17546">
    <property type="entry name" value="REC_hyHK_CKI1_RcsC-like"/>
    <property type="match status" value="1"/>
</dbReference>
<dbReference type="InterPro" id="IPR011006">
    <property type="entry name" value="CheY-like_superfamily"/>
</dbReference>
<comment type="caution">
    <text evidence="9">The sequence shown here is derived from an EMBL/GenBank/DDBJ whole genome shotgun (WGS) entry which is preliminary data.</text>
</comment>
<dbReference type="PROSITE" id="PS50109">
    <property type="entry name" value="HIS_KIN"/>
    <property type="match status" value="1"/>
</dbReference>
<dbReference type="EMBL" id="JAKOGI010000267">
    <property type="protein sequence ID" value="KAJ8438173.1"/>
    <property type="molecule type" value="Genomic_DNA"/>
</dbReference>
<dbReference type="PROSITE" id="PS50110">
    <property type="entry name" value="RESPONSE_REGULATORY"/>
    <property type="match status" value="1"/>
</dbReference>
<dbReference type="AlphaFoldDB" id="A0A9Q1K7D8"/>
<evidence type="ECO:0000256" key="1">
    <source>
        <dbReference type="ARBA" id="ARBA00000085"/>
    </source>
</evidence>
<protein>
    <recommendedName>
        <fullName evidence="2">histidine kinase</fullName>
        <ecNumber evidence="2">2.7.13.3</ecNumber>
    </recommendedName>
</protein>
<organism evidence="9 10">
    <name type="scientific">Carnegiea gigantea</name>
    <dbReference type="NCBI Taxonomy" id="171969"/>
    <lineage>
        <taxon>Eukaryota</taxon>
        <taxon>Viridiplantae</taxon>
        <taxon>Streptophyta</taxon>
        <taxon>Embryophyta</taxon>
        <taxon>Tracheophyta</taxon>
        <taxon>Spermatophyta</taxon>
        <taxon>Magnoliopsida</taxon>
        <taxon>eudicotyledons</taxon>
        <taxon>Gunneridae</taxon>
        <taxon>Pentapetalae</taxon>
        <taxon>Caryophyllales</taxon>
        <taxon>Cactineae</taxon>
        <taxon>Cactaceae</taxon>
        <taxon>Cactoideae</taxon>
        <taxon>Echinocereeae</taxon>
        <taxon>Carnegiea</taxon>
    </lineage>
</organism>
<dbReference type="PRINTS" id="PR00344">
    <property type="entry name" value="BCTRLSENSOR"/>
</dbReference>
<dbReference type="SMART" id="SM00388">
    <property type="entry name" value="HisKA"/>
    <property type="match status" value="1"/>
</dbReference>
<comment type="catalytic activity">
    <reaction evidence="1">
        <text>ATP + protein L-histidine = ADP + protein N-phospho-L-histidine.</text>
        <dbReference type="EC" id="2.7.13.3"/>
    </reaction>
</comment>
<dbReference type="EC" id="2.7.13.3" evidence="2"/>
<dbReference type="InterPro" id="IPR004358">
    <property type="entry name" value="Sig_transdc_His_kin-like_C"/>
</dbReference>
<dbReference type="GO" id="GO:0000155">
    <property type="term" value="F:phosphorelay sensor kinase activity"/>
    <property type="evidence" value="ECO:0007669"/>
    <property type="project" value="InterPro"/>
</dbReference>
<keyword evidence="3 4" id="KW-0597">Phosphoprotein</keyword>
<dbReference type="InterPro" id="IPR036890">
    <property type="entry name" value="HATPase_C_sf"/>
</dbReference>
<dbReference type="InterPro" id="IPR001789">
    <property type="entry name" value="Sig_transdc_resp-reg_receiver"/>
</dbReference>
<keyword evidence="10" id="KW-1185">Reference proteome</keyword>
<keyword evidence="6" id="KW-1133">Transmembrane helix</keyword>
<dbReference type="OrthoDB" id="60033at2759"/>
<dbReference type="SMART" id="SM00448">
    <property type="entry name" value="REC"/>
    <property type="match status" value="1"/>
</dbReference>
<evidence type="ECO:0000256" key="5">
    <source>
        <dbReference type="SAM" id="MobiDB-lite"/>
    </source>
</evidence>
<proteinExistence type="predicted"/>
<dbReference type="SUPFAM" id="SSF47384">
    <property type="entry name" value="Homodimeric domain of signal transducing histidine kinase"/>
    <property type="match status" value="1"/>
</dbReference>
<dbReference type="Pfam" id="PF00072">
    <property type="entry name" value="Response_reg"/>
    <property type="match status" value="1"/>
</dbReference>
<dbReference type="CDD" id="cd00082">
    <property type="entry name" value="HisKA"/>
    <property type="match status" value="1"/>
</dbReference>
<sequence>MHGYIQTIGVLLLPSIVIPYWYHMMIKIEHNVEMEANYYHLQLISRIEDTAELIFASKSSATHLTGILAPDTLHDKQIPFSEIQIKVAQALFEARRIIPHVTQASYIGLDGLLFSYFVDSDQTYAMYSNSSFPSNYSSTPDGYTWYTQLANSDSGALYGEANITKPSTIVNETWFQRAMDSQNGYASLGYKWTSDKEEQEPDLFLDTARLDGVGAISLGFAVKELRNVFSSVNLNGGSLFIATQFGNHDYEVLLQGIKEANIIVKGDKALIQGGNNNSIVHEVPCKSKKGARNSLVGTTLDIGVTNLIFYCSSIHIAGVPTIFVLAFPSKGLVSNVHKQTKVALMLLILMMVAMVISIFAFVALIVRAARREVHLCAAYMREMEKTAQAERKSMKQSLAFASANHDVRGYLACIKGLVELSHNDVPLSSELASNLKKIDDCAEDLLALVNSILDFSKIEAGKMQLEEAEFNLAQLVEDIADLYHPIAMKKGVEVILDPCDGSVIKFSQVKGDRAKLKQILANLLSNAVKFTSEGHISIRAWAKQPSLEDSIIASNKNSLLNRLSSFFSKNKRAYNDLEELRTIKQHPNCMEFEFEVEDTGPGIPKDKRESIFENFVQVKDNSTGQVGTGLGLGIVQSLVRLMGGDIKIVDRVNGEKGTCFKFNIFLITQENAPVNNVWQEGLDSRAMRLGTGLSTCTRSPKVDGSLVVLLIKNDERRRVVQRYMEGLGIKLVVLRHVNQLPRALKRKIKPKLSVSRCYSSSSSGSLSGAYLSSCSDPCRGGSKLLPLSAMDGADDLLPVYKRASFRGPLKCLMLVVDANAGDFQELCRFVAEFRRDLYLTCAKVVWLERPDTHGAHFPGLQNESLPPTDCIISKPLHGSRLLQIIGLLPEFGGDLMRMPPLRMTSGRISPSNPQSETDQLGSSSSSEQLSSSRNISSDFIIHNDMVKKEAYLDLERASSEKSSGRVQDVSSQGRPLLGMKFLIAEDTDMLRKLTATFITRWGAYADVCENGGEAVEITCKALSKLAVGGASEFPYDCILMDCQMPIMNGFEATKRIREEEKKYNIHIPIIALTAHEAGEEGKEIVKAGMDFHLTKPLKREELLEVIRLIDSRSS</sequence>
<feature type="domain" description="Histidine kinase" evidence="7">
    <location>
        <begin position="402"/>
        <end position="668"/>
    </location>
</feature>
<dbReference type="Pfam" id="PF00512">
    <property type="entry name" value="HisKA"/>
    <property type="match status" value="1"/>
</dbReference>
<evidence type="ECO:0000256" key="6">
    <source>
        <dbReference type="SAM" id="Phobius"/>
    </source>
</evidence>
<dbReference type="SMART" id="SM00387">
    <property type="entry name" value="HATPase_c"/>
    <property type="match status" value="1"/>
</dbReference>
<dbReference type="Gene3D" id="3.30.565.10">
    <property type="entry name" value="Histidine kinase-like ATPase, C-terminal domain"/>
    <property type="match status" value="1"/>
</dbReference>
<dbReference type="InterPro" id="IPR005467">
    <property type="entry name" value="His_kinase_dom"/>
</dbReference>
<reference evidence="9" key="1">
    <citation type="submission" date="2022-04" db="EMBL/GenBank/DDBJ databases">
        <title>Carnegiea gigantea Genome sequencing and assembly v2.</title>
        <authorList>
            <person name="Copetti D."/>
            <person name="Sanderson M.J."/>
            <person name="Burquez A."/>
            <person name="Wojciechowski M.F."/>
        </authorList>
    </citation>
    <scope>NUCLEOTIDE SEQUENCE</scope>
    <source>
        <strain evidence="9">SGP5-SGP5p</strain>
        <tissue evidence="9">Aerial part</tissue>
    </source>
</reference>
<dbReference type="SUPFAM" id="SSF52172">
    <property type="entry name" value="CheY-like"/>
    <property type="match status" value="1"/>
</dbReference>
<feature type="region of interest" description="Disordered" evidence="5">
    <location>
        <begin position="902"/>
        <end position="931"/>
    </location>
</feature>
<dbReference type="InterPro" id="IPR003661">
    <property type="entry name" value="HisK_dim/P_dom"/>
</dbReference>
<feature type="compositionally biased region" description="Low complexity" evidence="5">
    <location>
        <begin position="922"/>
        <end position="931"/>
    </location>
</feature>
<feature type="transmembrane region" description="Helical" evidence="6">
    <location>
        <begin position="307"/>
        <end position="327"/>
    </location>
</feature>
<accession>A0A9Q1K7D8</accession>
<dbReference type="InterPro" id="IPR036097">
    <property type="entry name" value="HisK_dim/P_sf"/>
</dbReference>
<feature type="transmembrane region" description="Helical" evidence="6">
    <location>
        <begin position="342"/>
        <end position="366"/>
    </location>
</feature>
<feature type="domain" description="Response regulatory" evidence="8">
    <location>
        <begin position="980"/>
        <end position="1110"/>
    </location>
</feature>
<feature type="compositionally biased region" description="Polar residues" evidence="5">
    <location>
        <begin position="906"/>
        <end position="921"/>
    </location>
</feature>
<dbReference type="InterPro" id="IPR003594">
    <property type="entry name" value="HATPase_dom"/>
</dbReference>
<evidence type="ECO:0000256" key="4">
    <source>
        <dbReference type="PROSITE-ProRule" id="PRU00169"/>
    </source>
</evidence>
<evidence type="ECO:0000256" key="2">
    <source>
        <dbReference type="ARBA" id="ARBA00012438"/>
    </source>
</evidence>
<dbReference type="Pfam" id="PF02518">
    <property type="entry name" value="HATPase_c"/>
    <property type="match status" value="1"/>
</dbReference>
<dbReference type="PANTHER" id="PTHR43719">
    <property type="entry name" value="TWO-COMPONENT HISTIDINE KINASE"/>
    <property type="match status" value="1"/>
</dbReference>
<evidence type="ECO:0000259" key="7">
    <source>
        <dbReference type="PROSITE" id="PS50109"/>
    </source>
</evidence>
<dbReference type="InterPro" id="IPR050956">
    <property type="entry name" value="2C_system_His_kinase"/>
</dbReference>
<evidence type="ECO:0000256" key="3">
    <source>
        <dbReference type="ARBA" id="ARBA00022553"/>
    </source>
</evidence>
<feature type="modified residue" description="4-aspartylphosphate" evidence="4">
    <location>
        <position position="1041"/>
    </location>
</feature>
<gene>
    <name evidence="9" type="ORF">Cgig2_033052</name>
</gene>
<evidence type="ECO:0000313" key="9">
    <source>
        <dbReference type="EMBL" id="KAJ8438173.1"/>
    </source>
</evidence>